<dbReference type="Gene3D" id="3.30.40.10">
    <property type="entry name" value="Zinc/RING finger domain, C3HC4 (zinc finger)"/>
    <property type="match status" value="1"/>
</dbReference>
<dbReference type="InterPro" id="IPR011016">
    <property type="entry name" value="Znf_RING-CH"/>
</dbReference>
<feature type="region of interest" description="Disordered" evidence="4">
    <location>
        <begin position="1"/>
        <end position="41"/>
    </location>
</feature>
<keyword evidence="5" id="KW-0472">Membrane</keyword>
<reference evidence="7 8" key="1">
    <citation type="journal article" date="2019" name="Genome Biol. Evol.">
        <title>The Rhododendron genome and chromosomal organization provide insight into shared whole-genome duplications across the heath family (Ericaceae).</title>
        <authorList>
            <person name="Soza V.L."/>
            <person name="Lindsley D."/>
            <person name="Waalkes A."/>
            <person name="Ramage E."/>
            <person name="Patwardhan R.P."/>
            <person name="Burton J.N."/>
            <person name="Adey A."/>
            <person name="Kumar A."/>
            <person name="Qiu R."/>
            <person name="Shendure J."/>
            <person name="Hall B."/>
        </authorList>
    </citation>
    <scope>NUCLEOTIDE SEQUENCE [LARGE SCALE GENOMIC DNA]</scope>
    <source>
        <strain evidence="7">RSF 1966-606</strain>
    </source>
</reference>
<keyword evidence="1" id="KW-0479">Metal-binding</keyword>
<dbReference type="AlphaFoldDB" id="A0A6A4LBL3"/>
<sequence length="254" mass="29133">MQLVTNERQLEDSSETEPILCQSNTLQRSEESSPSSASSFEIRTVPRDCSVSADDAHCVDVDENCNLVNADQSQCRICLDSGGEDLIAPCHCKGTQKYVHRSCLDNWRSTKVKRLAVFVLRANVPPDRWWSRLKFQFLVARDHAFIFVIVQLIVAFLGVLVYKFYGEELREMFGYEEHPYGFYTMAVLAIVLVGLLYGFFIAIICGQRINERHYHVLAKQELTKEYVVEDREANEDIPELDPSHVTELRMLGLF</sequence>
<feature type="transmembrane region" description="Helical" evidence="5">
    <location>
        <begin position="182"/>
        <end position="205"/>
    </location>
</feature>
<feature type="transmembrane region" description="Helical" evidence="5">
    <location>
        <begin position="144"/>
        <end position="162"/>
    </location>
</feature>
<proteinExistence type="predicted"/>
<dbReference type="PANTHER" id="PTHR46347:SF2">
    <property type="entry name" value="OS02G0132300 PROTEIN"/>
    <property type="match status" value="1"/>
</dbReference>
<dbReference type="CDD" id="cd16495">
    <property type="entry name" value="RING_CH-C4HC3_MARCH"/>
    <property type="match status" value="1"/>
</dbReference>
<accession>A0A6A4LBL3</accession>
<keyword evidence="2" id="KW-0863">Zinc-finger</keyword>
<evidence type="ECO:0000313" key="7">
    <source>
        <dbReference type="EMBL" id="KAE9453331.1"/>
    </source>
</evidence>
<evidence type="ECO:0000313" key="8">
    <source>
        <dbReference type="Proteomes" id="UP000428333"/>
    </source>
</evidence>
<dbReference type="EMBL" id="QEFC01002174">
    <property type="protein sequence ID" value="KAE9453331.1"/>
    <property type="molecule type" value="Genomic_DNA"/>
</dbReference>
<evidence type="ECO:0000256" key="5">
    <source>
        <dbReference type="SAM" id="Phobius"/>
    </source>
</evidence>
<protein>
    <recommendedName>
        <fullName evidence="6">RING-CH-type domain-containing protein</fullName>
    </recommendedName>
</protein>
<dbReference type="SUPFAM" id="SSF57850">
    <property type="entry name" value="RING/U-box"/>
    <property type="match status" value="1"/>
</dbReference>
<feature type="compositionally biased region" description="Low complexity" evidence="4">
    <location>
        <begin position="32"/>
        <end position="41"/>
    </location>
</feature>
<dbReference type="OrthoDB" id="264354at2759"/>
<dbReference type="Pfam" id="PF12906">
    <property type="entry name" value="RINGv"/>
    <property type="match status" value="1"/>
</dbReference>
<comment type="caution">
    <text evidence="7">The sequence shown here is derived from an EMBL/GenBank/DDBJ whole genome shotgun (WGS) entry which is preliminary data.</text>
</comment>
<name>A0A6A4LBL3_9ERIC</name>
<feature type="non-terminal residue" evidence="7">
    <location>
        <position position="1"/>
    </location>
</feature>
<keyword evidence="3" id="KW-0862">Zinc</keyword>
<feature type="domain" description="RING-CH-type" evidence="6">
    <location>
        <begin position="67"/>
        <end position="127"/>
    </location>
</feature>
<evidence type="ECO:0000256" key="3">
    <source>
        <dbReference type="ARBA" id="ARBA00022833"/>
    </source>
</evidence>
<dbReference type="GO" id="GO:0008270">
    <property type="term" value="F:zinc ion binding"/>
    <property type="evidence" value="ECO:0007669"/>
    <property type="project" value="UniProtKB-KW"/>
</dbReference>
<dbReference type="Proteomes" id="UP000428333">
    <property type="component" value="Linkage Group LG08"/>
</dbReference>
<evidence type="ECO:0000256" key="4">
    <source>
        <dbReference type="SAM" id="MobiDB-lite"/>
    </source>
</evidence>
<evidence type="ECO:0000259" key="6">
    <source>
        <dbReference type="PROSITE" id="PS51292"/>
    </source>
</evidence>
<dbReference type="SMART" id="SM00744">
    <property type="entry name" value="RINGv"/>
    <property type="match status" value="1"/>
</dbReference>
<dbReference type="PANTHER" id="PTHR46347">
    <property type="entry name" value="RING/FYVE/PHD ZINC FINGER SUPERFAMILY PROTEIN"/>
    <property type="match status" value="1"/>
</dbReference>
<gene>
    <name evidence="7" type="ORF">C3L33_14774</name>
</gene>
<evidence type="ECO:0000256" key="2">
    <source>
        <dbReference type="ARBA" id="ARBA00022771"/>
    </source>
</evidence>
<dbReference type="PROSITE" id="PS51292">
    <property type="entry name" value="ZF_RING_CH"/>
    <property type="match status" value="1"/>
</dbReference>
<evidence type="ECO:0000256" key="1">
    <source>
        <dbReference type="ARBA" id="ARBA00022723"/>
    </source>
</evidence>
<dbReference type="InterPro" id="IPR013083">
    <property type="entry name" value="Znf_RING/FYVE/PHD"/>
</dbReference>
<keyword evidence="5" id="KW-0812">Transmembrane</keyword>
<keyword evidence="8" id="KW-1185">Reference proteome</keyword>
<organism evidence="7 8">
    <name type="scientific">Rhododendron williamsianum</name>
    <dbReference type="NCBI Taxonomy" id="262921"/>
    <lineage>
        <taxon>Eukaryota</taxon>
        <taxon>Viridiplantae</taxon>
        <taxon>Streptophyta</taxon>
        <taxon>Embryophyta</taxon>
        <taxon>Tracheophyta</taxon>
        <taxon>Spermatophyta</taxon>
        <taxon>Magnoliopsida</taxon>
        <taxon>eudicotyledons</taxon>
        <taxon>Gunneridae</taxon>
        <taxon>Pentapetalae</taxon>
        <taxon>asterids</taxon>
        <taxon>Ericales</taxon>
        <taxon>Ericaceae</taxon>
        <taxon>Ericoideae</taxon>
        <taxon>Rhodoreae</taxon>
        <taxon>Rhododendron</taxon>
    </lineage>
</organism>
<keyword evidence="5" id="KW-1133">Transmembrane helix</keyword>